<dbReference type="AlphaFoldDB" id="A0A1N7JFU3"/>
<keyword evidence="5" id="KW-0233">DNA recombination</keyword>
<proteinExistence type="inferred from homology"/>
<comment type="similarity">
    <text evidence="2">Belongs to the transposase mutator family.</text>
</comment>
<evidence type="ECO:0000256" key="3">
    <source>
        <dbReference type="ARBA" id="ARBA00022578"/>
    </source>
</evidence>
<dbReference type="Proteomes" id="UP000187608">
    <property type="component" value="Unassembled WGS sequence"/>
</dbReference>
<dbReference type="Pfam" id="PF00872">
    <property type="entry name" value="Transposase_mut"/>
    <property type="match status" value="1"/>
</dbReference>
<evidence type="ECO:0000313" key="6">
    <source>
        <dbReference type="EMBL" id="SIS48178.1"/>
    </source>
</evidence>
<keyword evidence="4" id="KW-0238">DNA-binding</keyword>
<dbReference type="EMBL" id="FTOC01000005">
    <property type="protein sequence ID" value="SIS48178.1"/>
    <property type="molecule type" value="Genomic_DNA"/>
</dbReference>
<keyword evidence="7" id="KW-1185">Reference proteome</keyword>
<dbReference type="GO" id="GO:0006313">
    <property type="term" value="P:DNA transposition"/>
    <property type="evidence" value="ECO:0007669"/>
    <property type="project" value="InterPro"/>
</dbReference>
<dbReference type="InterPro" id="IPR001207">
    <property type="entry name" value="Transposase_mutator"/>
</dbReference>
<comment type="function">
    <text evidence="1">Required for the transposition of the insertion element.</text>
</comment>
<reference evidence="7" key="1">
    <citation type="submission" date="2017-01" db="EMBL/GenBank/DDBJ databases">
        <authorList>
            <person name="Varghese N."/>
            <person name="Submissions S."/>
        </authorList>
    </citation>
    <scope>NUCLEOTIDE SEQUENCE [LARGE SCALE GENOMIC DNA]</scope>
    <source>
        <strain evidence="7">DSM 23127</strain>
    </source>
</reference>
<sequence>MSTSIGQNTFENILEDVVRSFFQEEMNQFFEENPELKNYKNSSYNRQLDTRYGRIEDLQVPRNRDNAFQTEMFQPYQRYKQWLRKNGHHHVSEKDEHA</sequence>
<evidence type="ECO:0000256" key="2">
    <source>
        <dbReference type="ARBA" id="ARBA00010961"/>
    </source>
</evidence>
<dbReference type="GO" id="GO:0004803">
    <property type="term" value="F:transposase activity"/>
    <property type="evidence" value="ECO:0007669"/>
    <property type="project" value="InterPro"/>
</dbReference>
<protein>
    <submittedName>
        <fullName evidence="6">Putative transposase</fullName>
    </submittedName>
</protein>
<gene>
    <name evidence="6" type="ORF">SAMN05421687_105230</name>
</gene>
<organism evidence="6 7">
    <name type="scientific">Salimicrobium flavidum</name>
    <dbReference type="NCBI Taxonomy" id="570947"/>
    <lineage>
        <taxon>Bacteria</taxon>
        <taxon>Bacillati</taxon>
        <taxon>Bacillota</taxon>
        <taxon>Bacilli</taxon>
        <taxon>Bacillales</taxon>
        <taxon>Bacillaceae</taxon>
        <taxon>Salimicrobium</taxon>
    </lineage>
</organism>
<keyword evidence="3" id="KW-0815">Transposition</keyword>
<accession>A0A1N7JFU3</accession>
<evidence type="ECO:0000256" key="1">
    <source>
        <dbReference type="ARBA" id="ARBA00002190"/>
    </source>
</evidence>
<dbReference type="GO" id="GO:0003677">
    <property type="term" value="F:DNA binding"/>
    <property type="evidence" value="ECO:0007669"/>
    <property type="project" value="UniProtKB-KW"/>
</dbReference>
<dbReference type="STRING" id="570947.SAMN05421687_105230"/>
<evidence type="ECO:0000256" key="4">
    <source>
        <dbReference type="ARBA" id="ARBA00023125"/>
    </source>
</evidence>
<name>A0A1N7JFU3_9BACI</name>
<evidence type="ECO:0000313" key="7">
    <source>
        <dbReference type="Proteomes" id="UP000187608"/>
    </source>
</evidence>
<evidence type="ECO:0000256" key="5">
    <source>
        <dbReference type="ARBA" id="ARBA00023172"/>
    </source>
</evidence>